<keyword evidence="1" id="KW-0853">WD repeat</keyword>
<evidence type="ECO:0000313" key="2">
    <source>
        <dbReference type="EMBL" id="KAL3311850.1"/>
    </source>
</evidence>
<dbReference type="PROSITE" id="PS50082">
    <property type="entry name" value="WD_REPEATS_2"/>
    <property type="match status" value="2"/>
</dbReference>
<reference evidence="2 3" key="1">
    <citation type="submission" date="2024-11" db="EMBL/GenBank/DDBJ databases">
        <title>Adaptive evolution of stress response genes in parasites aligns with host niche diversity.</title>
        <authorList>
            <person name="Hahn C."/>
            <person name="Resl P."/>
        </authorList>
    </citation>
    <scope>NUCLEOTIDE SEQUENCE [LARGE SCALE GENOMIC DNA]</scope>
    <source>
        <strain evidence="2">EGGRZ-B1_66</strain>
        <tissue evidence="2">Body</tissue>
    </source>
</reference>
<dbReference type="SUPFAM" id="SSF50978">
    <property type="entry name" value="WD40 repeat-like"/>
    <property type="match status" value="1"/>
</dbReference>
<keyword evidence="3" id="KW-1185">Reference proteome</keyword>
<organism evidence="2 3">
    <name type="scientific">Cichlidogyrus casuarinus</name>
    <dbReference type="NCBI Taxonomy" id="1844966"/>
    <lineage>
        <taxon>Eukaryota</taxon>
        <taxon>Metazoa</taxon>
        <taxon>Spiralia</taxon>
        <taxon>Lophotrochozoa</taxon>
        <taxon>Platyhelminthes</taxon>
        <taxon>Monogenea</taxon>
        <taxon>Monopisthocotylea</taxon>
        <taxon>Dactylogyridea</taxon>
        <taxon>Ancyrocephalidae</taxon>
        <taxon>Cichlidogyrus</taxon>
    </lineage>
</organism>
<dbReference type="PROSITE" id="PS50294">
    <property type="entry name" value="WD_REPEATS_REGION"/>
    <property type="match status" value="2"/>
</dbReference>
<dbReference type="InterPro" id="IPR001680">
    <property type="entry name" value="WD40_rpt"/>
</dbReference>
<dbReference type="PANTHER" id="PTHR15653:SF0">
    <property type="entry name" value="CONNECTOR OF KINASE TO AP-1, ISOFORM E"/>
    <property type="match status" value="1"/>
</dbReference>
<evidence type="ECO:0000313" key="3">
    <source>
        <dbReference type="Proteomes" id="UP001626550"/>
    </source>
</evidence>
<name>A0ABD2PWN6_9PLAT</name>
<dbReference type="SMART" id="SM00320">
    <property type="entry name" value="WD40"/>
    <property type="match status" value="3"/>
</dbReference>
<protein>
    <submittedName>
        <fullName evidence="2">Striatin-4</fullName>
    </submittedName>
</protein>
<dbReference type="Gene3D" id="2.130.10.10">
    <property type="entry name" value="YVTN repeat-like/Quinoprotein amine dehydrogenase"/>
    <property type="match status" value="1"/>
</dbReference>
<dbReference type="EMBL" id="JBJKFK010001987">
    <property type="protein sequence ID" value="KAL3311850.1"/>
    <property type="molecule type" value="Genomic_DNA"/>
</dbReference>
<feature type="repeat" description="WD" evidence="1">
    <location>
        <begin position="43"/>
        <end position="85"/>
    </location>
</feature>
<comment type="caution">
    <text evidence="2">The sequence shown here is derived from an EMBL/GenBank/DDBJ whole genome shotgun (WGS) entry which is preliminary data.</text>
</comment>
<feature type="repeat" description="WD" evidence="1">
    <location>
        <begin position="1"/>
        <end position="32"/>
    </location>
</feature>
<gene>
    <name evidence="2" type="primary">STRN4</name>
    <name evidence="2" type="ORF">Ciccas_009568</name>
</gene>
<evidence type="ECO:0000256" key="1">
    <source>
        <dbReference type="PROSITE-ProRule" id="PRU00221"/>
    </source>
</evidence>
<proteinExistence type="predicted"/>
<dbReference type="InterPro" id="IPR036322">
    <property type="entry name" value="WD40_repeat_dom_sf"/>
</dbReference>
<dbReference type="InterPro" id="IPR015943">
    <property type="entry name" value="WD40/YVTN_repeat-like_dom_sf"/>
</dbReference>
<dbReference type="PANTHER" id="PTHR15653">
    <property type="entry name" value="STRIATIN"/>
    <property type="match status" value="1"/>
</dbReference>
<dbReference type="AlphaFoldDB" id="A0ABD2PWN6"/>
<sequence>MGTEQRVYSVAWHSGKNVLISGHEDCSVRLWDPRVESGPQQSWMAHQDVVTSVAVQEDGASVFASASHDGNVRLWSMEQRSCVQELGGQHRFKNDESVHCVAFHQTGMPLMASCGADGVGKVYETLSARV</sequence>
<dbReference type="Proteomes" id="UP001626550">
    <property type="component" value="Unassembled WGS sequence"/>
</dbReference>
<dbReference type="InterPro" id="IPR051488">
    <property type="entry name" value="WD_repeat_striatin"/>
</dbReference>
<dbReference type="Pfam" id="PF00400">
    <property type="entry name" value="WD40"/>
    <property type="match status" value="3"/>
</dbReference>
<accession>A0ABD2PWN6</accession>